<dbReference type="InterPro" id="IPR000086">
    <property type="entry name" value="NUDIX_hydrolase_dom"/>
</dbReference>
<dbReference type="PANTHER" id="PTHR43736:SF1">
    <property type="entry name" value="DIHYDRONEOPTERIN TRIPHOSPHATE DIPHOSPHATASE"/>
    <property type="match status" value="1"/>
</dbReference>
<dbReference type="PROSITE" id="PS51462">
    <property type="entry name" value="NUDIX"/>
    <property type="match status" value="1"/>
</dbReference>
<keyword evidence="4" id="KW-1185">Reference proteome</keyword>
<dbReference type="SUPFAM" id="SSF55811">
    <property type="entry name" value="Nudix"/>
    <property type="match status" value="1"/>
</dbReference>
<protein>
    <submittedName>
        <fullName evidence="3">ADP-ribose pyrophosphatase YjhB, NUDIX family</fullName>
    </submittedName>
</protein>
<evidence type="ECO:0000259" key="2">
    <source>
        <dbReference type="PROSITE" id="PS51462"/>
    </source>
</evidence>
<evidence type="ECO:0000256" key="1">
    <source>
        <dbReference type="ARBA" id="ARBA00005582"/>
    </source>
</evidence>
<dbReference type="Gene3D" id="3.90.79.10">
    <property type="entry name" value="Nucleoside Triphosphate Pyrophosphohydrolase"/>
    <property type="match status" value="1"/>
</dbReference>
<evidence type="ECO:0000313" key="3">
    <source>
        <dbReference type="EMBL" id="SET77907.1"/>
    </source>
</evidence>
<name>A0ABY1C7P2_9FIRM</name>
<dbReference type="RefSeq" id="WP_100042172.1">
    <property type="nucleotide sequence ID" value="NZ_LT630003.1"/>
</dbReference>
<dbReference type="EMBL" id="LT630003">
    <property type="protein sequence ID" value="SET77907.1"/>
    <property type="molecule type" value="Genomic_DNA"/>
</dbReference>
<reference evidence="3 4" key="1">
    <citation type="submission" date="2016-10" db="EMBL/GenBank/DDBJ databases">
        <authorList>
            <person name="Varghese N."/>
            <person name="Submissions S."/>
        </authorList>
    </citation>
    <scope>NUCLEOTIDE SEQUENCE [LARGE SCALE GENOMIC DNA]</scope>
    <source>
        <strain evidence="3 4">ATCC 19403</strain>
    </source>
</reference>
<gene>
    <name evidence="3" type="ORF">SAMN02745906_1845</name>
</gene>
<proteinExistence type="inferred from homology"/>
<dbReference type="Proteomes" id="UP000198970">
    <property type="component" value="Chromosome I"/>
</dbReference>
<feature type="domain" description="Nudix hydrolase" evidence="2">
    <location>
        <begin position="45"/>
        <end position="183"/>
    </location>
</feature>
<dbReference type="InterPro" id="IPR015797">
    <property type="entry name" value="NUDIX_hydrolase-like_dom_sf"/>
</dbReference>
<dbReference type="CDD" id="cd03674">
    <property type="entry name" value="NUDIX_Hydrolase"/>
    <property type="match status" value="1"/>
</dbReference>
<organism evidence="3 4">
    <name type="scientific">Lacrimispora sphenoides JCM 1415</name>
    <dbReference type="NCBI Taxonomy" id="1297793"/>
    <lineage>
        <taxon>Bacteria</taxon>
        <taxon>Bacillati</taxon>
        <taxon>Bacillota</taxon>
        <taxon>Clostridia</taxon>
        <taxon>Lachnospirales</taxon>
        <taxon>Lachnospiraceae</taxon>
        <taxon>Lacrimispora</taxon>
    </lineage>
</organism>
<accession>A0ABY1C7P2</accession>
<dbReference type="Pfam" id="PF00293">
    <property type="entry name" value="NUDIX"/>
    <property type="match status" value="1"/>
</dbReference>
<dbReference type="PANTHER" id="PTHR43736">
    <property type="entry name" value="ADP-RIBOSE PYROPHOSPHATASE"/>
    <property type="match status" value="1"/>
</dbReference>
<comment type="similarity">
    <text evidence="1">Belongs to the Nudix hydrolase family.</text>
</comment>
<sequence length="192" mass="22361">MDCKEKFRKTVEDFLPYNEQEERDKQLLLQYLASGEAIFSRESLGAHMSASAWVVNQSCDKVLMAYHNIYDSWAWTGGHVDGEMDLLQVAVREAMEETGIRMVRPVTEDIFSLEVLTVDGHEKRGVYVSSHLHLNVTYLLEADDREVLHKKEDENSAVGWFGVEECLKAVNEPWMRERIYRKLLDKMRDINF</sequence>
<evidence type="ECO:0000313" key="4">
    <source>
        <dbReference type="Proteomes" id="UP000198970"/>
    </source>
</evidence>